<evidence type="ECO:0000313" key="12">
    <source>
        <dbReference type="Proteomes" id="UP000447434"/>
    </source>
</evidence>
<evidence type="ECO:0000256" key="1">
    <source>
        <dbReference type="ARBA" id="ARBA00004141"/>
    </source>
</evidence>
<evidence type="ECO:0000256" key="4">
    <source>
        <dbReference type="ARBA" id="ARBA00022640"/>
    </source>
</evidence>
<dbReference type="InterPro" id="IPR000932">
    <property type="entry name" value="PS_antenna-like"/>
</dbReference>
<feature type="transmembrane region" description="Helical" evidence="10">
    <location>
        <begin position="238"/>
        <end position="263"/>
    </location>
</feature>
<evidence type="ECO:0000256" key="10">
    <source>
        <dbReference type="SAM" id="Phobius"/>
    </source>
</evidence>
<keyword evidence="2" id="KW-0148">Chlorophyll</keyword>
<dbReference type="SUPFAM" id="SSF161077">
    <property type="entry name" value="Photosystem II antenna protein-like"/>
    <property type="match status" value="1"/>
</dbReference>
<evidence type="ECO:0000256" key="5">
    <source>
        <dbReference type="ARBA" id="ARBA00022692"/>
    </source>
</evidence>
<evidence type="ECO:0000256" key="2">
    <source>
        <dbReference type="ARBA" id="ARBA00022494"/>
    </source>
</evidence>
<evidence type="ECO:0000256" key="8">
    <source>
        <dbReference type="ARBA" id="ARBA00023136"/>
    </source>
</evidence>
<keyword evidence="3" id="KW-0602">Photosynthesis</keyword>
<dbReference type="GO" id="GO:0009523">
    <property type="term" value="C:photosystem II"/>
    <property type="evidence" value="ECO:0007669"/>
    <property type="project" value="UniProtKB-KW"/>
</dbReference>
<dbReference type="AlphaFoldDB" id="A0A6A4NTL6"/>
<evidence type="ECO:0000256" key="6">
    <source>
        <dbReference type="ARBA" id="ARBA00022989"/>
    </source>
</evidence>
<feature type="transmembrane region" description="Helical" evidence="10">
    <location>
        <begin position="167"/>
        <end position="186"/>
    </location>
</feature>
<feature type="transmembrane region" description="Helical" evidence="10">
    <location>
        <begin position="93"/>
        <end position="121"/>
    </location>
</feature>
<keyword evidence="8 10" id="KW-0472">Membrane</keyword>
<accession>A0A6A4NTL6</accession>
<keyword evidence="7" id="KW-0157">Chromophore</keyword>
<dbReference type="Pfam" id="PF00421">
    <property type="entry name" value="PSII"/>
    <property type="match status" value="2"/>
</dbReference>
<dbReference type="Gene3D" id="3.10.680.10">
    <property type="entry name" value="Photosystem II CP47 reaction center protein"/>
    <property type="match status" value="1"/>
</dbReference>
<evidence type="ECO:0000256" key="9">
    <source>
        <dbReference type="ARBA" id="ARBA00023276"/>
    </source>
</evidence>
<dbReference type="EMBL" id="WOCE01000018">
    <property type="protein sequence ID" value="KAE9594055.1"/>
    <property type="molecule type" value="Genomic_DNA"/>
</dbReference>
<dbReference type="InterPro" id="IPR036001">
    <property type="entry name" value="PS_II_antenna-like_sf"/>
</dbReference>
<evidence type="ECO:0000313" key="11">
    <source>
        <dbReference type="EMBL" id="KAE9594055.1"/>
    </source>
</evidence>
<keyword evidence="9" id="KW-0604">Photosystem II</keyword>
<sequence>MWERIKNKEKISSIEFGSLQNSSHCNAYCIGLTYHKWRQNKAPIIKTHTLLLIQHTSNIVSEWMFFNGLIRVFDPFDLIPDTMWRHGMFVTHFMAHLGITNLWGGWSIIGGTIMNSCIWSYKGMVEAHIVFLGLCFLEAIWHWVYWDLEIYYDEHTGKSSLDLPKIFGIHLFLAGVACYGFGAFHVTRLYDPRIWVSGPCGLTGRVQPVNHAWGVEGFDPFVLRGIVSHHIAARTLSILVGPLVVVVFFAGFVVVFFAAFVIARTMWYSSKTTSIELFSPIRYQWDQGYFQQEIYRRVGVGQAKSKS</sequence>
<proteinExistence type="predicted"/>
<keyword evidence="4" id="KW-0934">Plastid</keyword>
<organism evidence="11 12">
    <name type="scientific">Lupinus albus</name>
    <name type="common">White lupine</name>
    <name type="synonym">Lupinus termis</name>
    <dbReference type="NCBI Taxonomy" id="3870"/>
    <lineage>
        <taxon>Eukaryota</taxon>
        <taxon>Viridiplantae</taxon>
        <taxon>Streptophyta</taxon>
        <taxon>Embryophyta</taxon>
        <taxon>Tracheophyta</taxon>
        <taxon>Spermatophyta</taxon>
        <taxon>Magnoliopsida</taxon>
        <taxon>eudicotyledons</taxon>
        <taxon>Gunneridae</taxon>
        <taxon>Pentapetalae</taxon>
        <taxon>rosids</taxon>
        <taxon>fabids</taxon>
        <taxon>Fabales</taxon>
        <taxon>Fabaceae</taxon>
        <taxon>Papilionoideae</taxon>
        <taxon>50 kb inversion clade</taxon>
        <taxon>genistoids sensu lato</taxon>
        <taxon>core genistoids</taxon>
        <taxon>Genisteae</taxon>
        <taxon>Lupinus</taxon>
    </lineage>
</organism>
<dbReference type="OrthoDB" id="1843540at2759"/>
<keyword evidence="12" id="KW-1185">Reference proteome</keyword>
<dbReference type="GO" id="GO:0016168">
    <property type="term" value="F:chlorophyll binding"/>
    <property type="evidence" value="ECO:0007669"/>
    <property type="project" value="UniProtKB-KW"/>
</dbReference>
<keyword evidence="5 10" id="KW-0812">Transmembrane</keyword>
<feature type="transmembrane region" description="Helical" evidence="10">
    <location>
        <begin position="127"/>
        <end position="146"/>
    </location>
</feature>
<gene>
    <name evidence="11" type="ORF">Lalb_Chr18g0049711</name>
</gene>
<name>A0A6A4NTL6_LUPAL</name>
<dbReference type="Proteomes" id="UP000447434">
    <property type="component" value="Chromosome 18"/>
</dbReference>
<protein>
    <submittedName>
        <fullName evidence="11">Putative photosystem II</fullName>
    </submittedName>
</protein>
<comment type="subcellular location">
    <subcellularLocation>
        <location evidence="1">Membrane</location>
        <topology evidence="1">Multi-pass membrane protein</topology>
    </subcellularLocation>
</comment>
<dbReference type="GO" id="GO:0009767">
    <property type="term" value="P:photosynthetic electron transport chain"/>
    <property type="evidence" value="ECO:0007669"/>
    <property type="project" value="InterPro"/>
</dbReference>
<evidence type="ECO:0000256" key="7">
    <source>
        <dbReference type="ARBA" id="ARBA00022991"/>
    </source>
</evidence>
<keyword evidence="6 10" id="KW-1133">Transmembrane helix</keyword>
<evidence type="ECO:0000256" key="3">
    <source>
        <dbReference type="ARBA" id="ARBA00022531"/>
    </source>
</evidence>
<comment type="caution">
    <text evidence="11">The sequence shown here is derived from an EMBL/GenBank/DDBJ whole genome shotgun (WGS) entry which is preliminary data.</text>
</comment>
<reference evidence="12" key="1">
    <citation type="journal article" date="2020" name="Nat. Commun.">
        <title>Genome sequence of the cluster root forming white lupin.</title>
        <authorList>
            <person name="Hufnagel B."/>
            <person name="Marques A."/>
            <person name="Soriano A."/>
            <person name="Marques L."/>
            <person name="Divol F."/>
            <person name="Doumas P."/>
            <person name="Sallet E."/>
            <person name="Mancinotti D."/>
            <person name="Carrere S."/>
            <person name="Marande W."/>
            <person name="Arribat S."/>
            <person name="Keller J."/>
            <person name="Huneau C."/>
            <person name="Blein T."/>
            <person name="Aime D."/>
            <person name="Laguerre M."/>
            <person name="Taylor J."/>
            <person name="Schubert V."/>
            <person name="Nelson M."/>
            <person name="Geu-Flores F."/>
            <person name="Crespi M."/>
            <person name="Gallardo-Guerrero K."/>
            <person name="Delaux P.-M."/>
            <person name="Salse J."/>
            <person name="Berges H."/>
            <person name="Guyot R."/>
            <person name="Gouzy J."/>
            <person name="Peret B."/>
        </authorList>
    </citation>
    <scope>NUCLEOTIDE SEQUENCE [LARGE SCALE GENOMIC DNA]</scope>
    <source>
        <strain evidence="12">cv. Amiga</strain>
    </source>
</reference>